<evidence type="ECO:0000256" key="7">
    <source>
        <dbReference type="RuleBase" id="RU000382"/>
    </source>
</evidence>
<evidence type="ECO:0000256" key="6">
    <source>
        <dbReference type="PIRSR" id="PIRSR602129-50"/>
    </source>
</evidence>
<accession>A0A9N7RNI9</accession>
<evidence type="ECO:0000256" key="2">
    <source>
        <dbReference type="ARBA" id="ARBA00009533"/>
    </source>
</evidence>
<comment type="caution">
    <text evidence="8">The sequence shown here is derived from an EMBL/GenBank/DDBJ whole genome shotgun (WGS) entry which is preliminary data.</text>
</comment>
<dbReference type="OrthoDB" id="2161780at2759"/>
<dbReference type="InterPro" id="IPR015421">
    <property type="entry name" value="PyrdxlP-dep_Trfase_major"/>
</dbReference>
<dbReference type="GO" id="GO:0030170">
    <property type="term" value="F:pyridoxal phosphate binding"/>
    <property type="evidence" value="ECO:0007669"/>
    <property type="project" value="InterPro"/>
</dbReference>
<dbReference type="InterPro" id="IPR015422">
    <property type="entry name" value="PyrdxlP-dep_Trfase_small"/>
</dbReference>
<dbReference type="GO" id="GO:0016831">
    <property type="term" value="F:carboxy-lyase activity"/>
    <property type="evidence" value="ECO:0007669"/>
    <property type="project" value="UniProtKB-KW"/>
</dbReference>
<keyword evidence="5 7" id="KW-0456">Lyase</keyword>
<dbReference type="InterPro" id="IPR015424">
    <property type="entry name" value="PyrdxlP-dep_Trfase"/>
</dbReference>
<proteinExistence type="inferred from homology"/>
<dbReference type="PROSITE" id="PS00392">
    <property type="entry name" value="DDC_GAD_HDC_YDC"/>
    <property type="match status" value="1"/>
</dbReference>
<evidence type="ECO:0000313" key="9">
    <source>
        <dbReference type="Proteomes" id="UP001153555"/>
    </source>
</evidence>
<protein>
    <submittedName>
        <fullName evidence="8">Serine decarboxylase</fullName>
    </submittedName>
</protein>
<comment type="similarity">
    <text evidence="2 7">Belongs to the group II decarboxylase family.</text>
</comment>
<gene>
    <name evidence="8" type="ORF">SHERM_04938</name>
</gene>
<feature type="modified residue" description="N6-(pyridoxal phosphate)lysine" evidence="6">
    <location>
        <position position="102"/>
    </location>
</feature>
<dbReference type="GO" id="GO:0019752">
    <property type="term" value="P:carboxylic acid metabolic process"/>
    <property type="evidence" value="ECO:0007669"/>
    <property type="project" value="InterPro"/>
</dbReference>
<organism evidence="8 9">
    <name type="scientific">Striga hermonthica</name>
    <name type="common">Purple witchweed</name>
    <name type="synonym">Buchnera hermonthica</name>
    <dbReference type="NCBI Taxonomy" id="68872"/>
    <lineage>
        <taxon>Eukaryota</taxon>
        <taxon>Viridiplantae</taxon>
        <taxon>Streptophyta</taxon>
        <taxon>Embryophyta</taxon>
        <taxon>Tracheophyta</taxon>
        <taxon>Spermatophyta</taxon>
        <taxon>Magnoliopsida</taxon>
        <taxon>eudicotyledons</taxon>
        <taxon>Gunneridae</taxon>
        <taxon>Pentapetalae</taxon>
        <taxon>asterids</taxon>
        <taxon>lamiids</taxon>
        <taxon>Lamiales</taxon>
        <taxon>Orobanchaceae</taxon>
        <taxon>Buchnereae</taxon>
        <taxon>Striga</taxon>
    </lineage>
</organism>
<keyword evidence="9" id="KW-1185">Reference proteome</keyword>
<dbReference type="InterPro" id="IPR051151">
    <property type="entry name" value="Group_II_Decarboxylase"/>
</dbReference>
<keyword evidence="4 6" id="KW-0663">Pyridoxal phosphate</keyword>
<evidence type="ECO:0000256" key="1">
    <source>
        <dbReference type="ARBA" id="ARBA00001933"/>
    </source>
</evidence>
<evidence type="ECO:0000256" key="5">
    <source>
        <dbReference type="ARBA" id="ARBA00023239"/>
    </source>
</evidence>
<dbReference type="SUPFAM" id="SSF53383">
    <property type="entry name" value="PLP-dependent transferases"/>
    <property type="match status" value="1"/>
</dbReference>
<dbReference type="Pfam" id="PF00282">
    <property type="entry name" value="Pyridoxal_deC"/>
    <property type="match status" value="1"/>
</dbReference>
<evidence type="ECO:0000256" key="4">
    <source>
        <dbReference type="ARBA" id="ARBA00022898"/>
    </source>
</evidence>
<name>A0A9N7RNI9_STRHE</name>
<dbReference type="AlphaFoldDB" id="A0A9N7RNI9"/>
<dbReference type="InterPro" id="IPR021115">
    <property type="entry name" value="Pyridoxal-P_BS"/>
</dbReference>
<keyword evidence="3" id="KW-0210">Decarboxylase</keyword>
<dbReference type="PANTHER" id="PTHR46101">
    <property type="match status" value="1"/>
</dbReference>
<dbReference type="EMBL" id="CACSLK010030875">
    <property type="protein sequence ID" value="CAA0838330.1"/>
    <property type="molecule type" value="Genomic_DNA"/>
</dbReference>
<dbReference type="PANTHER" id="PTHR46101:SF9">
    <property type="entry name" value="HISTIDINE DECARBOXYLASE"/>
    <property type="match status" value="1"/>
</dbReference>
<sequence>MDCKTIGTLTTGEIDCNDLRNNLIINKDKPAIINLTIGTTFKGGIDNLDLVLETLEECGFSKDRFYIHCDAALYGLISPFAEKDPMFSFNKPIGSVSVSAHKLLGSPMPCGVLIARKKYTKAVTASIECISTLDNTISGSRNGHAPIFMWYTISMKGQLGIEREVKNCLTKAQYFRDLLKNAGISNMLNDMSIIVVFERPLNREIIEHWQIACEGNLAHVVVMPHITTKMLDDFVEDLVRERTILREIGKIEPPCLANDIGTSNCACLIHG</sequence>
<evidence type="ECO:0000256" key="3">
    <source>
        <dbReference type="ARBA" id="ARBA00022793"/>
    </source>
</evidence>
<dbReference type="Gene3D" id="3.40.640.10">
    <property type="entry name" value="Type I PLP-dependent aspartate aminotransferase-like (Major domain)"/>
    <property type="match status" value="1"/>
</dbReference>
<evidence type="ECO:0000313" key="8">
    <source>
        <dbReference type="EMBL" id="CAA0838330.1"/>
    </source>
</evidence>
<dbReference type="Proteomes" id="UP001153555">
    <property type="component" value="Unassembled WGS sequence"/>
</dbReference>
<comment type="cofactor">
    <cofactor evidence="1 6 7">
        <name>pyridoxal 5'-phosphate</name>
        <dbReference type="ChEBI" id="CHEBI:597326"/>
    </cofactor>
</comment>
<reference evidence="8" key="1">
    <citation type="submission" date="2019-12" db="EMBL/GenBank/DDBJ databases">
        <authorList>
            <person name="Scholes J."/>
        </authorList>
    </citation>
    <scope>NUCLEOTIDE SEQUENCE</scope>
</reference>
<dbReference type="InterPro" id="IPR002129">
    <property type="entry name" value="PyrdxlP-dep_de-COase"/>
</dbReference>
<dbReference type="Gene3D" id="3.90.1150.10">
    <property type="entry name" value="Aspartate Aminotransferase, domain 1"/>
    <property type="match status" value="1"/>
</dbReference>